<feature type="region of interest" description="Disordered" evidence="1">
    <location>
        <begin position="1"/>
        <end position="122"/>
    </location>
</feature>
<dbReference type="EMBL" id="JANPWB010000009">
    <property type="protein sequence ID" value="KAJ1153674.1"/>
    <property type="molecule type" value="Genomic_DNA"/>
</dbReference>
<organism evidence="2 3">
    <name type="scientific">Pleurodeles waltl</name>
    <name type="common">Iberian ribbed newt</name>
    <dbReference type="NCBI Taxonomy" id="8319"/>
    <lineage>
        <taxon>Eukaryota</taxon>
        <taxon>Metazoa</taxon>
        <taxon>Chordata</taxon>
        <taxon>Craniata</taxon>
        <taxon>Vertebrata</taxon>
        <taxon>Euteleostomi</taxon>
        <taxon>Amphibia</taxon>
        <taxon>Batrachia</taxon>
        <taxon>Caudata</taxon>
        <taxon>Salamandroidea</taxon>
        <taxon>Salamandridae</taxon>
        <taxon>Pleurodelinae</taxon>
        <taxon>Pleurodeles</taxon>
    </lineage>
</organism>
<dbReference type="AlphaFoldDB" id="A0AAV7RLK9"/>
<evidence type="ECO:0000313" key="2">
    <source>
        <dbReference type="EMBL" id="KAJ1153674.1"/>
    </source>
</evidence>
<comment type="caution">
    <text evidence="2">The sequence shown here is derived from an EMBL/GenBank/DDBJ whole genome shotgun (WGS) entry which is preliminary data.</text>
</comment>
<name>A0AAV7RLK9_PLEWA</name>
<evidence type="ECO:0000313" key="3">
    <source>
        <dbReference type="Proteomes" id="UP001066276"/>
    </source>
</evidence>
<protein>
    <submittedName>
        <fullName evidence="2">Uncharacterized protein</fullName>
    </submittedName>
</protein>
<keyword evidence="3" id="KW-1185">Reference proteome</keyword>
<evidence type="ECO:0000256" key="1">
    <source>
        <dbReference type="SAM" id="MobiDB-lite"/>
    </source>
</evidence>
<proteinExistence type="predicted"/>
<gene>
    <name evidence="2" type="ORF">NDU88_006433</name>
</gene>
<feature type="compositionally biased region" description="Acidic residues" evidence="1">
    <location>
        <begin position="20"/>
        <end position="29"/>
    </location>
</feature>
<feature type="compositionally biased region" description="Basic and acidic residues" evidence="1">
    <location>
        <begin position="93"/>
        <end position="109"/>
    </location>
</feature>
<feature type="compositionally biased region" description="Basic and acidic residues" evidence="1">
    <location>
        <begin position="61"/>
        <end position="72"/>
    </location>
</feature>
<sequence>MHPDFRVPGSIKVDDGLRDGEEESIEDATEDAKKGEEKPDAGRKRGEGRAGNSDVPTERTGPVRKDSSEETHNHRHIPGGAWLNKVRSLFKGQSKETRKSWGGGEEGRDGGGGVERGAAGRF</sequence>
<accession>A0AAV7RLK9</accession>
<feature type="compositionally biased region" description="Basic and acidic residues" evidence="1">
    <location>
        <begin position="30"/>
        <end position="48"/>
    </location>
</feature>
<dbReference type="Proteomes" id="UP001066276">
    <property type="component" value="Chromosome 5"/>
</dbReference>
<reference evidence="2" key="1">
    <citation type="journal article" date="2022" name="bioRxiv">
        <title>Sequencing and chromosome-scale assembly of the giantPleurodeles waltlgenome.</title>
        <authorList>
            <person name="Brown T."/>
            <person name="Elewa A."/>
            <person name="Iarovenko S."/>
            <person name="Subramanian E."/>
            <person name="Araus A.J."/>
            <person name="Petzold A."/>
            <person name="Susuki M."/>
            <person name="Suzuki K.-i.T."/>
            <person name="Hayashi T."/>
            <person name="Toyoda A."/>
            <person name="Oliveira C."/>
            <person name="Osipova E."/>
            <person name="Leigh N.D."/>
            <person name="Simon A."/>
            <person name="Yun M.H."/>
        </authorList>
    </citation>
    <scope>NUCLEOTIDE SEQUENCE</scope>
    <source>
        <strain evidence="2">20211129_DDA</strain>
        <tissue evidence="2">Liver</tissue>
    </source>
</reference>